<dbReference type="AlphaFoldDB" id="A0A0K2V7V9"/>
<protein>
    <submittedName>
        <fullName evidence="1">Uncharacterized protein</fullName>
    </submittedName>
</protein>
<sequence>MNTFILSFFFQRTDVRYYFHRWWSLSNYQTCQHIFFILIYNHEDLHNFHIPINKLY</sequence>
<reference evidence="1" key="1">
    <citation type="submission" date="2014-05" db="EMBL/GenBank/DDBJ databases">
        <authorList>
            <person name="Chronopoulou M."/>
        </authorList>
    </citation>
    <scope>NUCLEOTIDE SEQUENCE</scope>
    <source>
        <tissue evidence="1">Whole organism</tissue>
    </source>
</reference>
<accession>A0A0K2V7V9</accession>
<organism evidence="1">
    <name type="scientific">Lepeophtheirus salmonis</name>
    <name type="common">Salmon louse</name>
    <name type="synonym">Caligus salmonis</name>
    <dbReference type="NCBI Taxonomy" id="72036"/>
    <lineage>
        <taxon>Eukaryota</taxon>
        <taxon>Metazoa</taxon>
        <taxon>Ecdysozoa</taxon>
        <taxon>Arthropoda</taxon>
        <taxon>Crustacea</taxon>
        <taxon>Multicrustacea</taxon>
        <taxon>Hexanauplia</taxon>
        <taxon>Copepoda</taxon>
        <taxon>Siphonostomatoida</taxon>
        <taxon>Caligidae</taxon>
        <taxon>Lepeophtheirus</taxon>
    </lineage>
</organism>
<proteinExistence type="predicted"/>
<name>A0A0K2V7V9_LEPSM</name>
<evidence type="ECO:0000313" key="1">
    <source>
        <dbReference type="EMBL" id="CDW46628.1"/>
    </source>
</evidence>
<dbReference type="EMBL" id="HACA01029267">
    <property type="protein sequence ID" value="CDW46628.1"/>
    <property type="molecule type" value="Transcribed_RNA"/>
</dbReference>